<dbReference type="SUPFAM" id="SSF52096">
    <property type="entry name" value="ClpP/crotonase"/>
    <property type="match status" value="1"/>
</dbReference>
<dbReference type="EMBL" id="BAAAND010000001">
    <property type="protein sequence ID" value="GAA1567168.1"/>
    <property type="molecule type" value="Genomic_DNA"/>
</dbReference>
<dbReference type="InterPro" id="IPR014748">
    <property type="entry name" value="Enoyl-CoA_hydra_C"/>
</dbReference>
<evidence type="ECO:0000256" key="2">
    <source>
        <dbReference type="ARBA" id="ARBA00023239"/>
    </source>
</evidence>
<dbReference type="RefSeq" id="WP_344187790.1">
    <property type="nucleotide sequence ID" value="NZ_BAAAND010000001.1"/>
</dbReference>
<protein>
    <submittedName>
        <fullName evidence="6">Enoyl-CoA hydratase/isomerase family protein</fullName>
    </submittedName>
</protein>
<evidence type="ECO:0000256" key="1">
    <source>
        <dbReference type="ARBA" id="ARBA00005254"/>
    </source>
</evidence>
<dbReference type="Gene3D" id="1.10.12.10">
    <property type="entry name" value="Lyase 2-enoyl-coa Hydratase, Chain A, domain 2"/>
    <property type="match status" value="1"/>
</dbReference>
<dbReference type="Pfam" id="PF00378">
    <property type="entry name" value="ECH_1"/>
    <property type="match status" value="1"/>
</dbReference>
<dbReference type="Gene3D" id="3.90.226.10">
    <property type="entry name" value="2-enoyl-CoA Hydratase, Chain A, domain 1"/>
    <property type="match status" value="1"/>
</dbReference>
<comment type="caution">
    <text evidence="6">The sequence shown here is derived from an EMBL/GenBank/DDBJ whole genome shotgun (WGS) entry which is preliminary data.</text>
</comment>
<evidence type="ECO:0000256" key="3">
    <source>
        <dbReference type="ARBA" id="ARBA00023709"/>
    </source>
</evidence>
<evidence type="ECO:0000256" key="5">
    <source>
        <dbReference type="RuleBase" id="RU003707"/>
    </source>
</evidence>
<dbReference type="PANTHER" id="PTHR11941:SF54">
    <property type="entry name" value="ENOYL-COA HYDRATASE, MITOCHONDRIAL"/>
    <property type="match status" value="1"/>
</dbReference>
<name>A0ABN2CZ26_9ACTN</name>
<keyword evidence="2" id="KW-0456">Lyase</keyword>
<accession>A0ABN2CZ26</accession>
<dbReference type="PROSITE" id="PS00166">
    <property type="entry name" value="ENOYL_COA_HYDRATASE"/>
    <property type="match status" value="1"/>
</dbReference>
<dbReference type="InterPro" id="IPR001753">
    <property type="entry name" value="Enoyl-CoA_hydra/iso"/>
</dbReference>
<dbReference type="Proteomes" id="UP001500190">
    <property type="component" value="Unassembled WGS sequence"/>
</dbReference>
<comment type="catalytic activity">
    <reaction evidence="3">
        <text>a (3S)-3-hydroxyacyl-CoA = a (2E)-enoyl-CoA + H2O</text>
        <dbReference type="Rhea" id="RHEA:16105"/>
        <dbReference type="ChEBI" id="CHEBI:15377"/>
        <dbReference type="ChEBI" id="CHEBI:57318"/>
        <dbReference type="ChEBI" id="CHEBI:58856"/>
        <dbReference type="EC" id="4.2.1.17"/>
    </reaction>
</comment>
<comment type="catalytic activity">
    <reaction evidence="4">
        <text>a 4-saturated-(3S)-3-hydroxyacyl-CoA = a (3E)-enoyl-CoA + H2O</text>
        <dbReference type="Rhea" id="RHEA:20724"/>
        <dbReference type="ChEBI" id="CHEBI:15377"/>
        <dbReference type="ChEBI" id="CHEBI:58521"/>
        <dbReference type="ChEBI" id="CHEBI:137480"/>
        <dbReference type="EC" id="4.2.1.17"/>
    </reaction>
</comment>
<dbReference type="PANTHER" id="PTHR11941">
    <property type="entry name" value="ENOYL-COA HYDRATASE-RELATED"/>
    <property type="match status" value="1"/>
</dbReference>
<dbReference type="CDD" id="cd06558">
    <property type="entry name" value="crotonase-like"/>
    <property type="match status" value="1"/>
</dbReference>
<dbReference type="InterPro" id="IPR018376">
    <property type="entry name" value="Enoyl-CoA_hyd/isom_CS"/>
</dbReference>
<proteinExistence type="inferred from homology"/>
<comment type="similarity">
    <text evidence="1 5">Belongs to the enoyl-CoA hydratase/isomerase family.</text>
</comment>
<evidence type="ECO:0000256" key="4">
    <source>
        <dbReference type="ARBA" id="ARBA00023717"/>
    </source>
</evidence>
<organism evidence="6 7">
    <name type="scientific">Kribbella karoonensis</name>
    <dbReference type="NCBI Taxonomy" id="324851"/>
    <lineage>
        <taxon>Bacteria</taxon>
        <taxon>Bacillati</taxon>
        <taxon>Actinomycetota</taxon>
        <taxon>Actinomycetes</taxon>
        <taxon>Propionibacteriales</taxon>
        <taxon>Kribbellaceae</taxon>
        <taxon>Kribbella</taxon>
    </lineage>
</organism>
<sequence length="255" mass="26970">MSDEVLFEQHGQVAVITLNRPAKLNAVTADMSDALVELARHCNDADDIRAVVLTGTGRAFSAGSDIAELDKYETPWAFRNRADYCDALKVLRKPIVAAVNGFALGGGLETALICDIRLASSTAVFAAAEVKLGWIGGGGMSALLTHTVGPGNAAMMLMTGDPIDARRALTWGLVSEVLEPDALLPRALELATTIASRAPIAVETAKANVAAALNMPLEQAVAYERDVQTICFATNDAAEGRAAFAEKREPKFTRT</sequence>
<evidence type="ECO:0000313" key="6">
    <source>
        <dbReference type="EMBL" id="GAA1567168.1"/>
    </source>
</evidence>
<dbReference type="InterPro" id="IPR029045">
    <property type="entry name" value="ClpP/crotonase-like_dom_sf"/>
</dbReference>
<gene>
    <name evidence="6" type="ORF">GCM10009742_06080</name>
</gene>
<evidence type="ECO:0000313" key="7">
    <source>
        <dbReference type="Proteomes" id="UP001500190"/>
    </source>
</evidence>
<reference evidence="6 7" key="1">
    <citation type="journal article" date="2019" name="Int. J. Syst. Evol. Microbiol.">
        <title>The Global Catalogue of Microorganisms (GCM) 10K type strain sequencing project: providing services to taxonomists for standard genome sequencing and annotation.</title>
        <authorList>
            <consortium name="The Broad Institute Genomics Platform"/>
            <consortium name="The Broad Institute Genome Sequencing Center for Infectious Disease"/>
            <person name="Wu L."/>
            <person name="Ma J."/>
        </authorList>
    </citation>
    <scope>NUCLEOTIDE SEQUENCE [LARGE SCALE GENOMIC DNA]</scope>
    <source>
        <strain evidence="6 7">JCM 14304</strain>
    </source>
</reference>
<keyword evidence="7" id="KW-1185">Reference proteome</keyword>